<proteinExistence type="predicted"/>
<protein>
    <submittedName>
        <fullName evidence="2">PIR Superfamily Protein</fullName>
    </submittedName>
</protein>
<organism evidence="2 3">
    <name type="scientific">Plasmodium ovale wallikeri</name>
    <dbReference type="NCBI Taxonomy" id="864142"/>
    <lineage>
        <taxon>Eukaryota</taxon>
        <taxon>Sar</taxon>
        <taxon>Alveolata</taxon>
        <taxon>Apicomplexa</taxon>
        <taxon>Aconoidasida</taxon>
        <taxon>Haemosporida</taxon>
        <taxon>Plasmodiidae</taxon>
        <taxon>Plasmodium</taxon>
        <taxon>Plasmodium (Plasmodium)</taxon>
    </lineage>
</organism>
<keyword evidence="1" id="KW-0472">Membrane</keyword>
<gene>
    <name evidence="2" type="ORF">POVWA1_064740</name>
</gene>
<keyword evidence="1" id="KW-0812">Transmembrane</keyword>
<name>A0A1A9ABU6_PLAOA</name>
<evidence type="ECO:0000256" key="1">
    <source>
        <dbReference type="SAM" id="Phobius"/>
    </source>
</evidence>
<reference evidence="3" key="1">
    <citation type="submission" date="2016-05" db="EMBL/GenBank/DDBJ databases">
        <authorList>
            <person name="Naeem Raeece"/>
        </authorList>
    </citation>
    <scope>NUCLEOTIDE SEQUENCE [LARGE SCALE GENOMIC DNA]</scope>
</reference>
<sequence>MSGGNYSFFSNFSYYEDMENSLLSVGISEKSSCDSFLKDSFFIHIPFPDVFCEQFKKLYNILLNRTVNNKEPDTLENIDCAFLNYWLNNKLRGINIDTSICVNDFYNKIKAKNADIFKNTLLEKKLYNIEKHDLEKMRTLYDLYNIKSQINTALSEDSPMEKRASCSGYTYECYKKYINAIIKCKDGCSYFYSLLTEFKNKYIAESTPFVNSSSSCNYKELFELPDYKFVLKQNNSGQFKRILTLPVLFPLLGVFFTFIFSDTITPFRQMLLEKIKRTKNMLFDVVESDEELLSYTSNNDNISEDQLVYNVSYYSV</sequence>
<evidence type="ECO:0000313" key="2">
    <source>
        <dbReference type="EMBL" id="SBT53606.1"/>
    </source>
</evidence>
<dbReference type="EMBL" id="FLRD01000402">
    <property type="protein sequence ID" value="SBT53606.1"/>
    <property type="molecule type" value="Genomic_DNA"/>
</dbReference>
<accession>A0A1A9ABU6</accession>
<evidence type="ECO:0000313" key="3">
    <source>
        <dbReference type="Proteomes" id="UP000078555"/>
    </source>
</evidence>
<dbReference type="Proteomes" id="UP000078555">
    <property type="component" value="Unassembled WGS sequence"/>
</dbReference>
<keyword evidence="1" id="KW-1133">Transmembrane helix</keyword>
<feature type="transmembrane region" description="Helical" evidence="1">
    <location>
        <begin position="242"/>
        <end position="260"/>
    </location>
</feature>
<keyword evidence="3" id="KW-1185">Reference proteome</keyword>
<dbReference type="AlphaFoldDB" id="A0A1A9ABU6"/>